<dbReference type="EMBL" id="LAZR01000485">
    <property type="protein sequence ID" value="KKN67046.1"/>
    <property type="molecule type" value="Genomic_DNA"/>
</dbReference>
<protein>
    <submittedName>
        <fullName evidence="1">Uncharacterized protein</fullName>
    </submittedName>
</protein>
<accession>A0A0F9V0J6</accession>
<evidence type="ECO:0000313" key="1">
    <source>
        <dbReference type="EMBL" id="KKN67046.1"/>
    </source>
</evidence>
<name>A0A0F9V0J6_9ZZZZ</name>
<gene>
    <name evidence="1" type="ORF">LCGC14_0466000</name>
</gene>
<comment type="caution">
    <text evidence="1">The sequence shown here is derived from an EMBL/GenBank/DDBJ whole genome shotgun (WGS) entry which is preliminary data.</text>
</comment>
<organism evidence="1">
    <name type="scientific">marine sediment metagenome</name>
    <dbReference type="NCBI Taxonomy" id="412755"/>
    <lineage>
        <taxon>unclassified sequences</taxon>
        <taxon>metagenomes</taxon>
        <taxon>ecological metagenomes</taxon>
    </lineage>
</organism>
<sequence length="54" mass="6352">MVRKSIVRKVFINKKTKQGSVTLPKKELKKLNPNLKFGKHLFVRLEIFKNEKNG</sequence>
<dbReference type="AlphaFoldDB" id="A0A0F9V0J6"/>
<proteinExistence type="predicted"/>
<reference evidence="1" key="1">
    <citation type="journal article" date="2015" name="Nature">
        <title>Complex archaea that bridge the gap between prokaryotes and eukaryotes.</title>
        <authorList>
            <person name="Spang A."/>
            <person name="Saw J.H."/>
            <person name="Jorgensen S.L."/>
            <person name="Zaremba-Niedzwiedzka K."/>
            <person name="Martijn J."/>
            <person name="Lind A.E."/>
            <person name="van Eijk R."/>
            <person name="Schleper C."/>
            <person name="Guy L."/>
            <person name="Ettema T.J."/>
        </authorList>
    </citation>
    <scope>NUCLEOTIDE SEQUENCE</scope>
</reference>